<sequence>MTVGGNTAVANRMANAGRRLSQHFPYAFSQCLAEVTNTSTEDTAHTLSIPFADTLTTMSAAIESSDRNNIHEERFQYTDQWTITTKKSHILQSKCVSPFICDKTKDTVNGLSSEAAVDLDRVCMCCRYEYLLSMPHMPDMTYANNWLIVDHKTGFSLRFNCLDALRVVSKELPRHLKVDAADDWMKSRADSQYTRFTAKPFDWTFTTDYKGSAVSVADGTDVATDGSAGVEFAPTDERINIERLKRKDDILFYDDVDLFEDELADHGVAKCSVKIRVMKQSFFILMRFFLRIDNVLVRMNDTRLYHEVGTDFILREYTNREAFVKDLHIPAPVLIDPVQLANH</sequence>
<keyword evidence="4" id="KW-1185">Reference proteome</keyword>
<gene>
    <name evidence="3" type="ORF">OSB1V03_LOCUS16825</name>
</gene>
<dbReference type="AlphaFoldDB" id="A0A7R9QA02"/>
<organism evidence="3">
    <name type="scientific">Medioppia subpectinata</name>
    <dbReference type="NCBI Taxonomy" id="1979941"/>
    <lineage>
        <taxon>Eukaryota</taxon>
        <taxon>Metazoa</taxon>
        <taxon>Ecdysozoa</taxon>
        <taxon>Arthropoda</taxon>
        <taxon>Chelicerata</taxon>
        <taxon>Arachnida</taxon>
        <taxon>Acari</taxon>
        <taxon>Acariformes</taxon>
        <taxon>Sarcoptiformes</taxon>
        <taxon>Oribatida</taxon>
        <taxon>Brachypylina</taxon>
        <taxon>Oppioidea</taxon>
        <taxon>Oppiidae</taxon>
        <taxon>Medioppia</taxon>
    </lineage>
</organism>
<evidence type="ECO:0000313" key="4">
    <source>
        <dbReference type="Proteomes" id="UP000759131"/>
    </source>
</evidence>
<dbReference type="EMBL" id="OC873839">
    <property type="protein sequence ID" value="CAD7637023.1"/>
    <property type="molecule type" value="Genomic_DNA"/>
</dbReference>
<proteinExistence type="inferred from homology"/>
<name>A0A7R9QA02_9ACAR</name>
<dbReference type="OrthoDB" id="10253878at2759"/>
<dbReference type="Pfam" id="PF04176">
    <property type="entry name" value="TIP41"/>
    <property type="match status" value="1"/>
</dbReference>
<dbReference type="GO" id="GO:0005829">
    <property type="term" value="C:cytosol"/>
    <property type="evidence" value="ECO:0007669"/>
    <property type="project" value="TreeGrafter"/>
</dbReference>
<protein>
    <recommendedName>
        <fullName evidence="2">TIP41-like protein</fullName>
    </recommendedName>
</protein>
<dbReference type="EMBL" id="CAJPIZ010019264">
    <property type="protein sequence ID" value="CAG2116870.1"/>
    <property type="molecule type" value="Genomic_DNA"/>
</dbReference>
<dbReference type="PANTHER" id="PTHR21021">
    <property type="entry name" value="GAF/PUTATIVE CYTOSKELETAL PROTEIN"/>
    <property type="match status" value="1"/>
</dbReference>
<dbReference type="Proteomes" id="UP000759131">
    <property type="component" value="Unassembled WGS sequence"/>
</dbReference>
<dbReference type="InterPro" id="IPR007303">
    <property type="entry name" value="TIP41-like"/>
</dbReference>
<evidence type="ECO:0000256" key="1">
    <source>
        <dbReference type="ARBA" id="ARBA00006658"/>
    </source>
</evidence>
<evidence type="ECO:0000313" key="3">
    <source>
        <dbReference type="EMBL" id="CAD7637023.1"/>
    </source>
</evidence>
<reference evidence="3" key="1">
    <citation type="submission" date="2020-11" db="EMBL/GenBank/DDBJ databases">
        <authorList>
            <person name="Tran Van P."/>
        </authorList>
    </citation>
    <scope>NUCLEOTIDE SEQUENCE</scope>
</reference>
<dbReference type="GO" id="GO:0031929">
    <property type="term" value="P:TOR signaling"/>
    <property type="evidence" value="ECO:0007669"/>
    <property type="project" value="TreeGrafter"/>
</dbReference>
<dbReference type="PANTHER" id="PTHR21021:SF16">
    <property type="entry name" value="TIP41-LIKE PROTEIN"/>
    <property type="match status" value="1"/>
</dbReference>
<dbReference type="InterPro" id="IPR051330">
    <property type="entry name" value="Phosphatase_reg/MetRdx"/>
</dbReference>
<comment type="similarity">
    <text evidence="1">Belongs to the TIP41 family.</text>
</comment>
<accession>A0A7R9QA02</accession>
<evidence type="ECO:0000256" key="2">
    <source>
        <dbReference type="ARBA" id="ARBA00018951"/>
    </source>
</evidence>
<feature type="non-terminal residue" evidence="3">
    <location>
        <position position="1"/>
    </location>
</feature>